<comment type="subcellular location">
    <subcellularLocation>
        <location evidence="2 14">Nucleus</location>
    </subcellularLocation>
</comment>
<keyword evidence="12 14" id="KW-0539">Nucleus</keyword>
<dbReference type="InterPro" id="IPR001841">
    <property type="entry name" value="Znf_RING"/>
</dbReference>
<dbReference type="PROSITE" id="PS00518">
    <property type="entry name" value="ZF_RING_1"/>
    <property type="match status" value="1"/>
</dbReference>
<evidence type="ECO:0000259" key="15">
    <source>
        <dbReference type="PROSITE" id="PS50089"/>
    </source>
</evidence>
<dbReference type="PROSITE" id="PS50089">
    <property type="entry name" value="ZF_RING_2"/>
    <property type="match status" value="1"/>
</dbReference>
<evidence type="ECO:0000256" key="3">
    <source>
        <dbReference type="ARBA" id="ARBA00004906"/>
    </source>
</evidence>
<dbReference type="InterPro" id="IPR017907">
    <property type="entry name" value="Znf_RING_CS"/>
</dbReference>
<evidence type="ECO:0000256" key="9">
    <source>
        <dbReference type="ARBA" id="ARBA00022833"/>
    </source>
</evidence>
<comment type="catalytic activity">
    <reaction evidence="1 14">
        <text>S-ubiquitinyl-[E2 ubiquitin-conjugating enzyme]-L-cysteine + [acceptor protein]-L-lysine = [E2 ubiquitin-conjugating enzyme]-L-cysteine + N(6)-ubiquitinyl-[acceptor protein]-L-lysine.</text>
        <dbReference type="EC" id="2.3.2.27"/>
    </reaction>
</comment>
<evidence type="ECO:0000256" key="7">
    <source>
        <dbReference type="ARBA" id="ARBA00022771"/>
    </source>
</evidence>
<keyword evidence="7 13" id="KW-0863">Zinc-finger</keyword>
<dbReference type="InterPro" id="IPR013083">
    <property type="entry name" value="Znf_RING/FYVE/PHD"/>
</dbReference>
<keyword evidence="5 14" id="KW-0808">Transferase</keyword>
<organism evidence="16 17">
    <name type="scientific">Datura stramonium</name>
    <name type="common">Jimsonweed</name>
    <name type="synonym">Common thornapple</name>
    <dbReference type="NCBI Taxonomy" id="4076"/>
    <lineage>
        <taxon>Eukaryota</taxon>
        <taxon>Viridiplantae</taxon>
        <taxon>Streptophyta</taxon>
        <taxon>Embryophyta</taxon>
        <taxon>Tracheophyta</taxon>
        <taxon>Spermatophyta</taxon>
        <taxon>Magnoliopsida</taxon>
        <taxon>eudicotyledons</taxon>
        <taxon>Gunneridae</taxon>
        <taxon>Pentapetalae</taxon>
        <taxon>asterids</taxon>
        <taxon>lamiids</taxon>
        <taxon>Solanales</taxon>
        <taxon>Solanaceae</taxon>
        <taxon>Solanoideae</taxon>
        <taxon>Datureae</taxon>
        <taxon>Datura</taxon>
    </lineage>
</organism>
<evidence type="ECO:0000256" key="4">
    <source>
        <dbReference type="ARBA" id="ARBA00005555"/>
    </source>
</evidence>
<evidence type="ECO:0000256" key="2">
    <source>
        <dbReference type="ARBA" id="ARBA00004123"/>
    </source>
</evidence>
<reference evidence="16 17" key="1">
    <citation type="journal article" date="2021" name="BMC Genomics">
        <title>Datura genome reveals duplications of psychoactive alkaloid biosynthetic genes and high mutation rate following tissue culture.</title>
        <authorList>
            <person name="Rajewski A."/>
            <person name="Carter-House D."/>
            <person name="Stajich J."/>
            <person name="Litt A."/>
        </authorList>
    </citation>
    <scope>NUCLEOTIDE SEQUENCE [LARGE SCALE GENOMIC DNA]</scope>
    <source>
        <strain evidence="16">AR-01</strain>
    </source>
</reference>
<evidence type="ECO:0000256" key="5">
    <source>
        <dbReference type="ARBA" id="ARBA00022679"/>
    </source>
</evidence>
<dbReference type="InterPro" id="IPR018957">
    <property type="entry name" value="Znf_C3HC4_RING-type"/>
</dbReference>
<evidence type="ECO:0000313" key="16">
    <source>
        <dbReference type="EMBL" id="MCD9559978.1"/>
    </source>
</evidence>
<comment type="caution">
    <text evidence="16">The sequence shown here is derived from an EMBL/GenBank/DDBJ whole genome shotgun (WGS) entry which is preliminary data.</text>
</comment>
<feature type="domain" description="RING-type" evidence="15">
    <location>
        <begin position="52"/>
        <end position="89"/>
    </location>
</feature>
<evidence type="ECO:0000256" key="12">
    <source>
        <dbReference type="ARBA" id="ARBA00023242"/>
    </source>
</evidence>
<keyword evidence="8 14" id="KW-0833">Ubl conjugation pathway</keyword>
<dbReference type="InterPro" id="IPR013956">
    <property type="entry name" value="E3_ubiquit_lig_Bre1"/>
</dbReference>
<dbReference type="Gene3D" id="3.30.40.10">
    <property type="entry name" value="Zinc/RING finger domain, C3HC4 (zinc finger)"/>
    <property type="match status" value="1"/>
</dbReference>
<dbReference type="EC" id="2.3.2.27" evidence="14"/>
<keyword evidence="10 14" id="KW-0156">Chromatin regulator</keyword>
<protein>
    <recommendedName>
        <fullName evidence="14">E3 ubiquitin protein ligase</fullName>
        <ecNumber evidence="14">2.3.2.27</ecNumber>
    </recommendedName>
</protein>
<evidence type="ECO:0000256" key="6">
    <source>
        <dbReference type="ARBA" id="ARBA00022723"/>
    </source>
</evidence>
<accession>A0ABS8UMB1</accession>
<comment type="similarity">
    <text evidence="4 14">Belongs to the BRE1 family.</text>
</comment>
<comment type="pathway">
    <text evidence="3 14">Protein modification; protein ubiquitination.</text>
</comment>
<dbReference type="PANTHER" id="PTHR23163:SF8">
    <property type="entry name" value="E3 UBIQUITIN-PROTEIN LIGASE BRE1-LIKE 2"/>
    <property type="match status" value="1"/>
</dbReference>
<evidence type="ECO:0000256" key="14">
    <source>
        <dbReference type="RuleBase" id="RU365038"/>
    </source>
</evidence>
<evidence type="ECO:0000313" key="17">
    <source>
        <dbReference type="Proteomes" id="UP000823775"/>
    </source>
</evidence>
<dbReference type="SUPFAM" id="SSF57850">
    <property type="entry name" value="RING/U-box"/>
    <property type="match status" value="1"/>
</dbReference>
<keyword evidence="9 14" id="KW-0862">Zinc</keyword>
<dbReference type="Proteomes" id="UP000823775">
    <property type="component" value="Unassembled WGS sequence"/>
</dbReference>
<name>A0ABS8UMB1_DATST</name>
<proteinExistence type="inferred from homology"/>
<evidence type="ECO:0000256" key="8">
    <source>
        <dbReference type="ARBA" id="ARBA00022786"/>
    </source>
</evidence>
<dbReference type="Pfam" id="PF00097">
    <property type="entry name" value="zf-C3HC4"/>
    <property type="match status" value="1"/>
</dbReference>
<keyword evidence="6 14" id="KW-0479">Metal-binding</keyword>
<keyword evidence="17" id="KW-1185">Reference proteome</keyword>
<evidence type="ECO:0000256" key="1">
    <source>
        <dbReference type="ARBA" id="ARBA00000900"/>
    </source>
</evidence>
<evidence type="ECO:0000256" key="13">
    <source>
        <dbReference type="PROSITE-ProRule" id="PRU00175"/>
    </source>
</evidence>
<sequence length="113" mass="12980">MIFCQSRREKKKPDEELVELNNTVDELTSASGEAAIQRLQDEINDCKAILKCGVCLDRPKEVVITKCYHLFCNPCIREKSRDPSSQVSCLWNRFWANDRLLRKSDQTGQLASC</sequence>
<evidence type="ECO:0000256" key="10">
    <source>
        <dbReference type="ARBA" id="ARBA00022853"/>
    </source>
</evidence>
<keyword evidence="11 14" id="KW-0175">Coiled coil</keyword>
<dbReference type="EMBL" id="JACEIK010002246">
    <property type="protein sequence ID" value="MCD9559978.1"/>
    <property type="molecule type" value="Genomic_DNA"/>
</dbReference>
<dbReference type="PANTHER" id="PTHR23163">
    <property type="entry name" value="RING FINGER PROTEIN-RELATED"/>
    <property type="match status" value="1"/>
</dbReference>
<gene>
    <name evidence="16" type="ORF">HAX54_018359</name>
</gene>
<evidence type="ECO:0000256" key="11">
    <source>
        <dbReference type="ARBA" id="ARBA00023054"/>
    </source>
</evidence>